<dbReference type="GO" id="GO:0016020">
    <property type="term" value="C:membrane"/>
    <property type="evidence" value="ECO:0007669"/>
    <property type="project" value="UniProtKB-SubCell"/>
</dbReference>
<comment type="subcellular location">
    <subcellularLocation>
        <location evidence="1">Membrane</location>
        <topology evidence="1">Multi-pass membrane protein</topology>
    </subcellularLocation>
</comment>
<sequence>MSPLVSILISLVAYQIGVFIYRKTKITLLNPLLLGIIFVISILVTFDIPLNEYNKGTEIITFFLAPATVVLAVPLYNQIETLKKNIVPILFGITVGSTSAILSVIFLSKLVNLEKDVLISILPKSITTAIGIEITKALNADTALTIVAIVSTGIVGAAIGPTICKWSKIDNSIAKGVAIGTASHAVGTSKAIEIGEVEGAMSGLAIGIAGIITVFLIPILINFI</sequence>
<keyword evidence="7" id="KW-1185">Reference proteome</keyword>
<proteinExistence type="predicted"/>
<comment type="caution">
    <text evidence="6">The sequence shown here is derived from an EMBL/GenBank/DDBJ whole genome shotgun (WGS) entry which is preliminary data.</text>
</comment>
<dbReference type="STRING" id="1319815.HMPREF0202_01589"/>
<dbReference type="EMBL" id="AXZF01000062">
    <property type="protein sequence ID" value="ERT68509.1"/>
    <property type="molecule type" value="Genomic_DNA"/>
</dbReference>
<protein>
    <recommendedName>
        <fullName evidence="8">TIGR00659 family protein</fullName>
    </recommendedName>
</protein>
<evidence type="ECO:0008006" key="8">
    <source>
        <dbReference type="Google" id="ProtNLM"/>
    </source>
</evidence>
<dbReference type="RefSeq" id="WP_023051127.1">
    <property type="nucleotide sequence ID" value="NZ_CP173060.2"/>
</dbReference>
<dbReference type="HOGENOM" id="CLU_082099_1_0_0"/>
<reference evidence="6 7" key="1">
    <citation type="submission" date="2013-08" db="EMBL/GenBank/DDBJ databases">
        <authorList>
            <person name="Weinstock G."/>
            <person name="Sodergren E."/>
            <person name="Wylie T."/>
            <person name="Fulton L."/>
            <person name="Fulton R."/>
            <person name="Fronick C."/>
            <person name="O'Laughlin M."/>
            <person name="Godfrey J."/>
            <person name="Miner T."/>
            <person name="Herter B."/>
            <person name="Appelbaum E."/>
            <person name="Cordes M."/>
            <person name="Lek S."/>
            <person name="Wollam A."/>
            <person name="Pepin K.H."/>
            <person name="Palsikar V.B."/>
            <person name="Mitreva M."/>
            <person name="Wilson R.K."/>
        </authorList>
    </citation>
    <scope>NUCLEOTIDE SEQUENCE [LARGE SCALE GENOMIC DNA]</scope>
    <source>
        <strain evidence="6 7">ATCC BAA-474</strain>
    </source>
</reference>
<gene>
    <name evidence="6" type="ORF">HMPREF0202_01589</name>
</gene>
<keyword evidence="3 5" id="KW-1133">Transmembrane helix</keyword>
<dbReference type="AlphaFoldDB" id="U7VBI0"/>
<name>U7VBI0_9FUSO</name>
<dbReference type="PATRIC" id="fig|1319815.3.peg.1533"/>
<organism evidence="6 7">
    <name type="scientific">Cetobacterium somerae ATCC BAA-474</name>
    <dbReference type="NCBI Taxonomy" id="1319815"/>
    <lineage>
        <taxon>Bacteria</taxon>
        <taxon>Fusobacteriati</taxon>
        <taxon>Fusobacteriota</taxon>
        <taxon>Fusobacteriia</taxon>
        <taxon>Fusobacteriales</taxon>
        <taxon>Fusobacteriaceae</taxon>
        <taxon>Cetobacterium</taxon>
    </lineage>
</organism>
<evidence type="ECO:0000313" key="6">
    <source>
        <dbReference type="EMBL" id="ERT68509.1"/>
    </source>
</evidence>
<feature type="transmembrane region" description="Helical" evidence="5">
    <location>
        <begin position="6"/>
        <end position="21"/>
    </location>
</feature>
<feature type="transmembrane region" description="Helical" evidence="5">
    <location>
        <begin position="143"/>
        <end position="164"/>
    </location>
</feature>
<evidence type="ECO:0000256" key="4">
    <source>
        <dbReference type="ARBA" id="ARBA00023136"/>
    </source>
</evidence>
<evidence type="ECO:0000256" key="5">
    <source>
        <dbReference type="SAM" id="Phobius"/>
    </source>
</evidence>
<feature type="transmembrane region" description="Helical" evidence="5">
    <location>
        <begin position="89"/>
        <end position="108"/>
    </location>
</feature>
<keyword evidence="4 5" id="KW-0472">Membrane</keyword>
<dbReference type="Pfam" id="PF04172">
    <property type="entry name" value="LrgB"/>
    <property type="match status" value="1"/>
</dbReference>
<evidence type="ECO:0000256" key="3">
    <source>
        <dbReference type="ARBA" id="ARBA00022989"/>
    </source>
</evidence>
<dbReference type="Proteomes" id="UP000017081">
    <property type="component" value="Unassembled WGS sequence"/>
</dbReference>
<feature type="transmembrane region" description="Helical" evidence="5">
    <location>
        <begin position="28"/>
        <end position="47"/>
    </location>
</feature>
<keyword evidence="2 5" id="KW-0812">Transmembrane</keyword>
<feature type="transmembrane region" description="Helical" evidence="5">
    <location>
        <begin position="200"/>
        <end position="221"/>
    </location>
</feature>
<dbReference type="PANTHER" id="PTHR30249:SF0">
    <property type="entry name" value="PLASTIDAL GLYCOLATE_GLYCERATE TRANSLOCATOR 1, CHLOROPLASTIC"/>
    <property type="match status" value="1"/>
</dbReference>
<accession>U7VBI0</accession>
<dbReference type="InterPro" id="IPR007300">
    <property type="entry name" value="CidB/LrgB"/>
</dbReference>
<evidence type="ECO:0000313" key="7">
    <source>
        <dbReference type="Proteomes" id="UP000017081"/>
    </source>
</evidence>
<dbReference type="PANTHER" id="PTHR30249">
    <property type="entry name" value="PUTATIVE SEROTONIN TRANSPORTER"/>
    <property type="match status" value="1"/>
</dbReference>
<dbReference type="eggNOG" id="COG1346">
    <property type="taxonomic scope" value="Bacteria"/>
</dbReference>
<feature type="transmembrane region" description="Helical" evidence="5">
    <location>
        <begin position="59"/>
        <end position="77"/>
    </location>
</feature>
<evidence type="ECO:0000256" key="2">
    <source>
        <dbReference type="ARBA" id="ARBA00022692"/>
    </source>
</evidence>
<evidence type="ECO:0000256" key="1">
    <source>
        <dbReference type="ARBA" id="ARBA00004141"/>
    </source>
</evidence>